<feature type="transmembrane region" description="Helical" evidence="1">
    <location>
        <begin position="109"/>
        <end position="130"/>
    </location>
</feature>
<reference evidence="3" key="3">
    <citation type="submission" date="2018-07" db="EMBL/GenBank/DDBJ databases">
        <authorList>
            <person name="Quirk P.G."/>
            <person name="Krulwich T.A."/>
        </authorList>
    </citation>
    <scope>NUCLEOTIDE SEQUENCE</scope>
    <source>
        <strain evidence="3">CCRI-19302</strain>
    </source>
</reference>
<gene>
    <name evidence="2" type="ORF">C8E03_12025</name>
    <name evidence="3" type="ORF">CG710_019350</name>
</gene>
<feature type="transmembrane region" description="Helical" evidence="1">
    <location>
        <begin position="142"/>
        <end position="169"/>
    </location>
</feature>
<feature type="transmembrane region" description="Helical" evidence="1">
    <location>
        <begin position="78"/>
        <end position="97"/>
    </location>
</feature>
<dbReference type="AlphaFoldDB" id="A0A255ICB1"/>
<keyword evidence="1" id="KW-0472">Membrane</keyword>
<organism evidence="2 5">
    <name type="scientific">Lachnotalea glycerini</name>
    <dbReference type="NCBI Taxonomy" id="1763509"/>
    <lineage>
        <taxon>Bacteria</taxon>
        <taxon>Bacillati</taxon>
        <taxon>Bacillota</taxon>
        <taxon>Clostridia</taxon>
        <taxon>Lachnospirales</taxon>
        <taxon>Lachnospiraceae</taxon>
        <taxon>Lachnotalea</taxon>
    </lineage>
</organism>
<keyword evidence="1" id="KW-1133">Transmembrane helix</keyword>
<dbReference type="RefSeq" id="WP_094377994.1">
    <property type="nucleotide sequence ID" value="NZ_NOKA02000080.1"/>
</dbReference>
<dbReference type="Proteomes" id="UP000216411">
    <property type="component" value="Unassembled WGS sequence"/>
</dbReference>
<proteinExistence type="predicted"/>
<evidence type="ECO:0000313" key="4">
    <source>
        <dbReference type="Proteomes" id="UP000216411"/>
    </source>
</evidence>
<evidence type="ECO:0000313" key="2">
    <source>
        <dbReference type="EMBL" id="PXV85053.1"/>
    </source>
</evidence>
<feature type="transmembrane region" description="Helical" evidence="1">
    <location>
        <begin position="175"/>
        <end position="195"/>
    </location>
</feature>
<keyword evidence="4" id="KW-1185">Reference proteome</keyword>
<comment type="caution">
    <text evidence="2">The sequence shown here is derived from an EMBL/GenBank/DDBJ whole genome shotgun (WGS) entry which is preliminary data.</text>
</comment>
<dbReference type="InterPro" id="IPR006938">
    <property type="entry name" value="DUF624"/>
</dbReference>
<protein>
    <submittedName>
        <fullName evidence="3">DUF624 domain-containing protein</fullName>
    </submittedName>
    <submittedName>
        <fullName evidence="2">Putative membrane protein YesL</fullName>
    </submittedName>
</protein>
<dbReference type="OrthoDB" id="9814991at2"/>
<keyword evidence="1" id="KW-0812">Transmembrane</keyword>
<dbReference type="Proteomes" id="UP000247523">
    <property type="component" value="Unassembled WGS sequence"/>
</dbReference>
<dbReference type="EMBL" id="NOKA02000080">
    <property type="protein sequence ID" value="RDY28642.1"/>
    <property type="molecule type" value="Genomic_DNA"/>
</dbReference>
<feature type="transmembrane region" description="Helical" evidence="1">
    <location>
        <begin position="26"/>
        <end position="49"/>
    </location>
</feature>
<evidence type="ECO:0000256" key="1">
    <source>
        <dbReference type="SAM" id="Phobius"/>
    </source>
</evidence>
<reference evidence="2 5" key="2">
    <citation type="submission" date="2018-05" db="EMBL/GenBank/DDBJ databases">
        <title>Genomic Encyclopedia of Type Strains, Phase IV (KMG-IV): sequencing the most valuable type-strain genomes for metagenomic binning, comparative biology and taxonomic classification.</title>
        <authorList>
            <person name="Goeker M."/>
        </authorList>
    </citation>
    <scope>NUCLEOTIDE SEQUENCE [LARGE SCALE GENOMIC DNA]</scope>
    <source>
        <strain evidence="2 5">DSM 28816</strain>
    </source>
</reference>
<sequence length="204" mass="23452">MKNIFDYDNPVWRVIGQLVDLCFITVLWAICSIPIITIGASTTAAYYTILKMVSHQEKYTISSFFDSWKKNFAESTKAWMLLLTVGVILVSDLVLFYNNPSPLFDILFWFLMIVSVVLVMVATWTFPVIARCADSFKEQLKMAFYLAIHYFSWTILMIVVTVCVLAISIFVYWPLLFLSIGGIIYVHALIINQVFNRNGLKIED</sequence>
<evidence type="ECO:0000313" key="3">
    <source>
        <dbReference type="EMBL" id="RDY28642.1"/>
    </source>
</evidence>
<dbReference type="Pfam" id="PF04854">
    <property type="entry name" value="DUF624"/>
    <property type="match status" value="1"/>
</dbReference>
<name>A0A255ICB1_9FIRM</name>
<reference evidence="3 4" key="1">
    <citation type="journal article" date="2017" name="Genome Announc.">
        <title>Draft Genome Sequence of a Sporulating and Motile Strain of Lachnotalea glycerini Isolated from Water in Quebec City, Canada.</title>
        <authorList>
            <person name="Maheux A.F."/>
            <person name="Boudreau D.K."/>
            <person name="Berube E."/>
            <person name="Boissinot M."/>
            <person name="Raymond F."/>
            <person name="Brodeur S."/>
            <person name="Corbeil J."/>
            <person name="Isabel S."/>
            <person name="Omar R.F."/>
            <person name="Bergeron M.G."/>
        </authorList>
    </citation>
    <scope>NUCLEOTIDE SEQUENCE [LARGE SCALE GENOMIC DNA]</scope>
    <source>
        <strain evidence="3 4">CCRI-19302</strain>
    </source>
</reference>
<dbReference type="EMBL" id="QICS01000020">
    <property type="protein sequence ID" value="PXV85053.1"/>
    <property type="molecule type" value="Genomic_DNA"/>
</dbReference>
<evidence type="ECO:0000313" key="5">
    <source>
        <dbReference type="Proteomes" id="UP000247523"/>
    </source>
</evidence>
<accession>A0A255ICB1</accession>